<dbReference type="Proteomes" id="UP001430755">
    <property type="component" value="Unassembled WGS sequence"/>
</dbReference>
<dbReference type="RefSeq" id="WP_242162312.1">
    <property type="nucleotide sequence ID" value="NZ_JAJMLW010000001.1"/>
</dbReference>
<dbReference type="EMBL" id="JAJMLW010000001">
    <property type="protein sequence ID" value="MCI2240760.1"/>
    <property type="molecule type" value="Genomic_DNA"/>
</dbReference>
<protein>
    <recommendedName>
        <fullName evidence="3">PRC-barrel domain containing protein</fullName>
    </recommendedName>
</protein>
<keyword evidence="2" id="KW-1185">Reference proteome</keyword>
<proteinExistence type="predicted"/>
<evidence type="ECO:0008006" key="3">
    <source>
        <dbReference type="Google" id="ProtNLM"/>
    </source>
</evidence>
<evidence type="ECO:0000313" key="2">
    <source>
        <dbReference type="Proteomes" id="UP001430755"/>
    </source>
</evidence>
<name>A0ABS9WD23_9ACTN</name>
<gene>
    <name evidence="1" type="ORF">LPT13_00090</name>
</gene>
<reference evidence="1" key="1">
    <citation type="submission" date="2021-11" db="EMBL/GenBank/DDBJ databases">
        <title>A Novel Adlercreutzia Species, isolated from a Allomyrina dichotoma larva feces.</title>
        <authorList>
            <person name="Suh M.K."/>
        </authorList>
    </citation>
    <scope>NUCLEOTIDE SEQUENCE</scope>
    <source>
        <strain evidence="1">JBNU-10</strain>
    </source>
</reference>
<sequence length="264" mass="27769">METNESILTRSIVGLDDRKVLGKMRELRVDCDTLAVGHYIVSNATTNTPLVLPFANVIAVGDTFITVQSREDFLAASDPQAQALIGDGFALIGAEAYTRTGNKLGVVATYAFDPVYGTVTSLTLDDGTVFAADAFVFFAPEFVFVDDGAKTAAELRESGEPAAAVAADEPVADDVLLADDVAALAVEDEIVEDFAEAAVAEEALELSEEDAQLVEFLIGKTLTEDVASADGVFAAARGVILTRDLVEQAAAHDALLSLTMSVDE</sequence>
<organism evidence="1 2">
    <name type="scientific">Adlercreutzia faecimuris</name>
    <dbReference type="NCBI Taxonomy" id="2897341"/>
    <lineage>
        <taxon>Bacteria</taxon>
        <taxon>Bacillati</taxon>
        <taxon>Actinomycetota</taxon>
        <taxon>Coriobacteriia</taxon>
        <taxon>Eggerthellales</taxon>
        <taxon>Eggerthellaceae</taxon>
        <taxon>Adlercreutzia</taxon>
    </lineage>
</organism>
<comment type="caution">
    <text evidence="1">The sequence shown here is derived from an EMBL/GenBank/DDBJ whole genome shotgun (WGS) entry which is preliminary data.</text>
</comment>
<evidence type="ECO:0000313" key="1">
    <source>
        <dbReference type="EMBL" id="MCI2240760.1"/>
    </source>
</evidence>
<accession>A0ABS9WD23</accession>